<dbReference type="OrthoDB" id="9999735at2"/>
<keyword evidence="1" id="KW-0472">Membrane</keyword>
<protein>
    <submittedName>
        <fullName evidence="2">Uncharacterized protein</fullName>
    </submittedName>
</protein>
<dbReference type="EMBL" id="RBXR01000001">
    <property type="protein sequence ID" value="RKT69198.1"/>
    <property type="molecule type" value="Genomic_DNA"/>
</dbReference>
<keyword evidence="1" id="KW-0812">Transmembrane</keyword>
<proteinExistence type="predicted"/>
<reference evidence="2 3" key="1">
    <citation type="submission" date="2018-10" db="EMBL/GenBank/DDBJ databases">
        <title>Sequencing the genomes of 1000 actinobacteria strains.</title>
        <authorList>
            <person name="Klenk H.-P."/>
        </authorList>
    </citation>
    <scope>NUCLEOTIDE SEQUENCE [LARGE SCALE GENOMIC DNA]</scope>
    <source>
        <strain evidence="2 3">DSM 43911</strain>
    </source>
</reference>
<feature type="transmembrane region" description="Helical" evidence="1">
    <location>
        <begin position="71"/>
        <end position="90"/>
    </location>
</feature>
<keyword evidence="1" id="KW-1133">Transmembrane helix</keyword>
<feature type="transmembrane region" description="Helical" evidence="1">
    <location>
        <begin position="41"/>
        <end position="59"/>
    </location>
</feature>
<dbReference type="Proteomes" id="UP000272729">
    <property type="component" value="Unassembled WGS sequence"/>
</dbReference>
<keyword evidence="3" id="KW-1185">Reference proteome</keyword>
<gene>
    <name evidence="2" type="ORF">DFJ66_2394</name>
</gene>
<sequence>MRFSSDKDLELAEDADPAVFPSERSRRRAIGFDRWSGRHPVLITLLTGAGVGVLLWLALLNAPADRFAVRLVFYVAVVVLVTVGIARLALKARKKYYGR</sequence>
<evidence type="ECO:0000313" key="3">
    <source>
        <dbReference type="Proteomes" id="UP000272729"/>
    </source>
</evidence>
<accession>A0A495XCD6</accession>
<dbReference type="RefSeq" id="WP_121220760.1">
    <property type="nucleotide sequence ID" value="NZ_JBIUBA010000002.1"/>
</dbReference>
<comment type="caution">
    <text evidence="2">The sequence shown here is derived from an EMBL/GenBank/DDBJ whole genome shotgun (WGS) entry which is preliminary data.</text>
</comment>
<name>A0A495XCD6_9PSEU</name>
<organism evidence="2 3">
    <name type="scientific">Saccharothrix variisporea</name>
    <dbReference type="NCBI Taxonomy" id="543527"/>
    <lineage>
        <taxon>Bacteria</taxon>
        <taxon>Bacillati</taxon>
        <taxon>Actinomycetota</taxon>
        <taxon>Actinomycetes</taxon>
        <taxon>Pseudonocardiales</taxon>
        <taxon>Pseudonocardiaceae</taxon>
        <taxon>Saccharothrix</taxon>
    </lineage>
</organism>
<evidence type="ECO:0000256" key="1">
    <source>
        <dbReference type="SAM" id="Phobius"/>
    </source>
</evidence>
<evidence type="ECO:0000313" key="2">
    <source>
        <dbReference type="EMBL" id="RKT69198.1"/>
    </source>
</evidence>
<dbReference type="AlphaFoldDB" id="A0A495XCD6"/>